<reference evidence="1" key="1">
    <citation type="journal article" date="2020" name="Stud. Mycol.">
        <title>101 Dothideomycetes genomes: a test case for predicting lifestyles and emergence of pathogens.</title>
        <authorList>
            <person name="Haridas S."/>
            <person name="Albert R."/>
            <person name="Binder M."/>
            <person name="Bloem J."/>
            <person name="Labutti K."/>
            <person name="Salamov A."/>
            <person name="Andreopoulos B."/>
            <person name="Baker S."/>
            <person name="Barry K."/>
            <person name="Bills G."/>
            <person name="Bluhm B."/>
            <person name="Cannon C."/>
            <person name="Castanera R."/>
            <person name="Culley D."/>
            <person name="Daum C."/>
            <person name="Ezra D."/>
            <person name="Gonzalez J."/>
            <person name="Henrissat B."/>
            <person name="Kuo A."/>
            <person name="Liang C."/>
            <person name="Lipzen A."/>
            <person name="Lutzoni F."/>
            <person name="Magnuson J."/>
            <person name="Mondo S."/>
            <person name="Nolan M."/>
            <person name="Ohm R."/>
            <person name="Pangilinan J."/>
            <person name="Park H.-J."/>
            <person name="Ramirez L."/>
            <person name="Alfaro M."/>
            <person name="Sun H."/>
            <person name="Tritt A."/>
            <person name="Yoshinaga Y."/>
            <person name="Zwiers L.-H."/>
            <person name="Turgeon B."/>
            <person name="Goodwin S."/>
            <person name="Spatafora J."/>
            <person name="Crous P."/>
            <person name="Grigoriev I."/>
        </authorList>
    </citation>
    <scope>NUCLEOTIDE SEQUENCE</scope>
    <source>
        <strain evidence="1">CBS 113389</strain>
    </source>
</reference>
<sequence>MPTNPDRERDAEIAELLAKRNELLAKADEMAKRPGERSAAELAEMQATADEMGSVAAKLSAHEAKLKKQINALDAGAQLLEDGQKTVKLAEAEKAAQEGGWHETRARFNSMFNRVQEMLAEGRRTEYTDGES</sequence>
<evidence type="ECO:0000313" key="1">
    <source>
        <dbReference type="EMBL" id="KAF2485688.1"/>
    </source>
</evidence>
<evidence type="ECO:0000313" key="2">
    <source>
        <dbReference type="Proteomes" id="UP000799767"/>
    </source>
</evidence>
<dbReference type="RefSeq" id="XP_033592257.1">
    <property type="nucleotide sequence ID" value="XM_033736821.1"/>
</dbReference>
<proteinExistence type="predicted"/>
<accession>A0A6A6PZQ1</accession>
<gene>
    <name evidence="1" type="ORF">BDY17DRAFT_322510</name>
</gene>
<dbReference type="GeneID" id="54477823"/>
<dbReference type="EMBL" id="MU001633">
    <property type="protein sequence ID" value="KAF2485688.1"/>
    <property type="molecule type" value="Genomic_DNA"/>
</dbReference>
<organism evidence="1 2">
    <name type="scientific">Neohortaea acidophila</name>
    <dbReference type="NCBI Taxonomy" id="245834"/>
    <lineage>
        <taxon>Eukaryota</taxon>
        <taxon>Fungi</taxon>
        <taxon>Dikarya</taxon>
        <taxon>Ascomycota</taxon>
        <taxon>Pezizomycotina</taxon>
        <taxon>Dothideomycetes</taxon>
        <taxon>Dothideomycetidae</taxon>
        <taxon>Mycosphaerellales</taxon>
        <taxon>Teratosphaeriaceae</taxon>
        <taxon>Neohortaea</taxon>
    </lineage>
</organism>
<protein>
    <submittedName>
        <fullName evidence="1">Uncharacterized protein</fullName>
    </submittedName>
</protein>
<dbReference type="AlphaFoldDB" id="A0A6A6PZQ1"/>
<dbReference type="Proteomes" id="UP000799767">
    <property type="component" value="Unassembled WGS sequence"/>
</dbReference>
<keyword evidence="2" id="KW-1185">Reference proteome</keyword>
<name>A0A6A6PZQ1_9PEZI</name>